<name>K6V3I8_9ACTN</name>
<keyword evidence="3 7" id="KW-0808">Transferase</keyword>
<dbReference type="AlphaFoldDB" id="K6V3I8"/>
<dbReference type="GO" id="GO:0006629">
    <property type="term" value="P:lipid metabolic process"/>
    <property type="evidence" value="ECO:0007669"/>
    <property type="project" value="InterPro"/>
</dbReference>
<dbReference type="Pfam" id="PF01553">
    <property type="entry name" value="Acyltransferase"/>
    <property type="match status" value="1"/>
</dbReference>
<protein>
    <submittedName>
        <fullName evidence="7">Glycerol-3-phosphate O-acyltransferase</fullName>
    </submittedName>
</protein>
<evidence type="ECO:0000256" key="2">
    <source>
        <dbReference type="ARBA" id="ARBA00007937"/>
    </source>
</evidence>
<sequence>MTRTSIPFRKIVGNLTGRRADPPIVRAVLDDSDFNNEAAELAARLNVPLEEVLSEVHEHLGEMAASHSDAVLTQWHRLGRWMLRGFDRLVDEEAIANLRALDREHSLVFLISHRSYLDEWAFPSALTELGVRAPFGFAGANLNFFPLGTIARRTGIVHIRRTTSDAPVYKLALRRFMRQLVADRANMIWSIEGGRSRTGKLRPPRLGLLRYVADAVDMQEGSSDVLLVPVSLLYDQLPAHEAELMTAEARGQGKTPEDLSWFVGYLRGLRDRLGRIYIDIGEPIELGTRLHQLRDESAESTAIERVAVEVSHNINTATPITPTAAVCIALLAADRALTLDEVIRTVAPLANYLAARNWPTAGAANLTDRSTVRRALQDLDRSAVLTSFQGDTTVWSIEPSQHLVAAIYRNSAIHALVERAILEVALQALSEQSDSSVIDCALGLRDMLKFEFFFAGRDKFVESLQRELEILPGADGAKLATLDSDTASAALASADLLLAPLVLRPFIEAYAVVASQLVDLGDASEIDESWFIERCLVRSRQWALQRRNLSEESTSTEMFRTAIKLARRRGLFYSPAGDLAQRRHDFDEEVRLVRERIGRLGERVLGAPSDGSVVCQPVDANITYLNKLGRE</sequence>
<dbReference type="Pfam" id="PF19277">
    <property type="entry name" value="GPAT_C"/>
    <property type="match status" value="1"/>
</dbReference>
<organism evidence="7 8">
    <name type="scientific">Gordonia rhizosphera NBRC 16068</name>
    <dbReference type="NCBI Taxonomy" id="1108045"/>
    <lineage>
        <taxon>Bacteria</taxon>
        <taxon>Bacillati</taxon>
        <taxon>Actinomycetota</taxon>
        <taxon>Actinomycetes</taxon>
        <taxon>Mycobacteriales</taxon>
        <taxon>Gordoniaceae</taxon>
        <taxon>Gordonia</taxon>
    </lineage>
</organism>
<comment type="subcellular location">
    <subcellularLocation>
        <location evidence="1">Endomembrane system</location>
        <topology evidence="1">Peripheral membrane protein</topology>
    </subcellularLocation>
</comment>
<reference evidence="7 8" key="1">
    <citation type="submission" date="2012-08" db="EMBL/GenBank/DDBJ databases">
        <title>Whole genome shotgun sequence of Gordonia rhizosphera NBRC 16068.</title>
        <authorList>
            <person name="Takarada H."/>
            <person name="Isaki S."/>
            <person name="Hosoyama A."/>
            <person name="Tsuchikane K."/>
            <person name="Katsumata H."/>
            <person name="Baba S."/>
            <person name="Ohji S."/>
            <person name="Yamazaki S."/>
            <person name="Fujita N."/>
        </authorList>
    </citation>
    <scope>NUCLEOTIDE SEQUENCE [LARGE SCALE GENOMIC DNA]</scope>
    <source>
        <strain evidence="7 8">NBRC 16068</strain>
    </source>
</reference>
<feature type="domain" description="Phospholipid/glycerol acyltransferase" evidence="6">
    <location>
        <begin position="107"/>
        <end position="235"/>
    </location>
</feature>
<comment type="caution">
    <text evidence="7">The sequence shown here is derived from an EMBL/GenBank/DDBJ whole genome shotgun (WGS) entry which is preliminary data.</text>
</comment>
<dbReference type="GO" id="GO:0005886">
    <property type="term" value="C:plasma membrane"/>
    <property type="evidence" value="ECO:0007669"/>
    <property type="project" value="TreeGrafter"/>
</dbReference>
<dbReference type="InterPro" id="IPR045520">
    <property type="entry name" value="GPAT/DHAPAT_C"/>
</dbReference>
<proteinExistence type="inferred from homology"/>
<dbReference type="RefSeq" id="WP_006333630.1">
    <property type="nucleotide sequence ID" value="NZ_JBPPFY010000003.1"/>
</dbReference>
<gene>
    <name evidence="7" type="primary">plsB</name>
    <name evidence="7" type="ORF">GORHZ_115_00070</name>
</gene>
<evidence type="ECO:0000256" key="1">
    <source>
        <dbReference type="ARBA" id="ARBA00004184"/>
    </source>
</evidence>
<keyword evidence="5 7" id="KW-0012">Acyltransferase</keyword>
<dbReference type="SMART" id="SM00563">
    <property type="entry name" value="PlsC"/>
    <property type="match status" value="1"/>
</dbReference>
<evidence type="ECO:0000259" key="6">
    <source>
        <dbReference type="SMART" id="SM00563"/>
    </source>
</evidence>
<dbReference type="SUPFAM" id="SSF69593">
    <property type="entry name" value="Glycerol-3-phosphate (1)-acyltransferase"/>
    <property type="match status" value="1"/>
</dbReference>
<keyword evidence="4" id="KW-0472">Membrane</keyword>
<dbReference type="InterPro" id="IPR002123">
    <property type="entry name" value="Plipid/glycerol_acylTrfase"/>
</dbReference>
<dbReference type="InterPro" id="IPR022284">
    <property type="entry name" value="GPAT/DHAPAT"/>
</dbReference>
<evidence type="ECO:0000313" key="8">
    <source>
        <dbReference type="Proteomes" id="UP000008363"/>
    </source>
</evidence>
<evidence type="ECO:0000313" key="7">
    <source>
        <dbReference type="EMBL" id="GAB90653.1"/>
    </source>
</evidence>
<dbReference type="PANTHER" id="PTHR12563">
    <property type="entry name" value="GLYCEROL-3-PHOSPHATE ACYLTRANSFERASE"/>
    <property type="match status" value="1"/>
</dbReference>
<evidence type="ECO:0000256" key="3">
    <source>
        <dbReference type="ARBA" id="ARBA00022679"/>
    </source>
</evidence>
<comment type="similarity">
    <text evidence="2">Belongs to the GPAT/DAPAT family.</text>
</comment>
<dbReference type="InterPro" id="IPR041728">
    <property type="entry name" value="GPAT/DHAPAT_LPLAT"/>
</dbReference>
<evidence type="ECO:0000256" key="5">
    <source>
        <dbReference type="ARBA" id="ARBA00023315"/>
    </source>
</evidence>
<dbReference type="STRING" id="1108045.GORHZ_115_00070"/>
<dbReference type="PANTHER" id="PTHR12563:SF17">
    <property type="entry name" value="DIHYDROXYACETONE PHOSPHATE ACYLTRANSFERASE"/>
    <property type="match status" value="1"/>
</dbReference>
<accession>K6V3I8</accession>
<dbReference type="GO" id="GO:0012505">
    <property type="term" value="C:endomembrane system"/>
    <property type="evidence" value="ECO:0007669"/>
    <property type="project" value="UniProtKB-SubCell"/>
</dbReference>
<evidence type="ECO:0000256" key="4">
    <source>
        <dbReference type="ARBA" id="ARBA00023136"/>
    </source>
</evidence>
<dbReference type="PIRSF" id="PIRSF000437">
    <property type="entry name" value="GPAT_DHAPAT"/>
    <property type="match status" value="1"/>
</dbReference>
<dbReference type="eggNOG" id="COG2937">
    <property type="taxonomic scope" value="Bacteria"/>
</dbReference>
<dbReference type="GO" id="GO:0008374">
    <property type="term" value="F:O-acyltransferase activity"/>
    <property type="evidence" value="ECO:0007669"/>
    <property type="project" value="InterPro"/>
</dbReference>
<dbReference type="EMBL" id="BAHC01000115">
    <property type="protein sequence ID" value="GAB90653.1"/>
    <property type="molecule type" value="Genomic_DNA"/>
</dbReference>
<dbReference type="CDD" id="cd07993">
    <property type="entry name" value="LPLAT_DHAPAT-like"/>
    <property type="match status" value="1"/>
</dbReference>
<keyword evidence="8" id="KW-1185">Reference proteome</keyword>
<dbReference type="Proteomes" id="UP000008363">
    <property type="component" value="Unassembled WGS sequence"/>
</dbReference>